<reference evidence="1" key="2">
    <citation type="submission" date="2025-03" db="EMBL/GenBank/DDBJ databases">
        <authorList>
            <consortium name="ELIXIR-Norway"/>
            <consortium name="Elixir Norway"/>
        </authorList>
    </citation>
    <scope>NUCLEOTIDE SEQUENCE</scope>
</reference>
<reference evidence="1" key="1">
    <citation type="submission" date="2023-05" db="EMBL/GenBank/DDBJ databases">
        <authorList>
            <consortium name="ELIXIR-Norway"/>
        </authorList>
    </citation>
    <scope>NUCLEOTIDE SEQUENCE</scope>
</reference>
<dbReference type="Proteomes" id="UP001162501">
    <property type="component" value="Chromosome 19"/>
</dbReference>
<dbReference type="EMBL" id="OX596103">
    <property type="protein sequence ID" value="CAM9865120.1"/>
    <property type="molecule type" value="Genomic_DNA"/>
</dbReference>
<gene>
    <name evidence="1" type="ORF">MRATA1EN22A_LOCUS8560</name>
</gene>
<protein>
    <submittedName>
        <fullName evidence="1">Uncharacterized protein</fullName>
    </submittedName>
</protein>
<name>A0AC59YQA5_RANTA</name>
<evidence type="ECO:0000313" key="1">
    <source>
        <dbReference type="EMBL" id="CAM9865120.1"/>
    </source>
</evidence>
<sequence length="229" mass="24528">MQEPEVRMVVQVDVLLAVVTSPGSVSVTARTFCVAFFLSSLVQSSLLPVAVGFVCTFQKTALSLTKSSVMVSLSLNNLHPGLSSELQTPRVTRHGSFLLSLPLRRPPRRIPQPRIWASSASPIGLQFGGLYLRHSTVLPTTSPHCFSLRTGCMTRPSPTKVSPRGPGSTAGNLKVEARPKRGPGLARPLQIMPWEAGSVEPARGSHCREPRDNAGASEAQARTQDSGVL</sequence>
<organism evidence="1 2">
    <name type="scientific">Rangifer tarandus platyrhynchus</name>
    <name type="common">Svalbard reindeer</name>
    <dbReference type="NCBI Taxonomy" id="3082113"/>
    <lineage>
        <taxon>Eukaryota</taxon>
        <taxon>Metazoa</taxon>
        <taxon>Chordata</taxon>
        <taxon>Craniata</taxon>
        <taxon>Vertebrata</taxon>
        <taxon>Euteleostomi</taxon>
        <taxon>Mammalia</taxon>
        <taxon>Eutheria</taxon>
        <taxon>Laurasiatheria</taxon>
        <taxon>Artiodactyla</taxon>
        <taxon>Ruminantia</taxon>
        <taxon>Pecora</taxon>
        <taxon>Cervidae</taxon>
        <taxon>Odocoileinae</taxon>
        <taxon>Rangifer</taxon>
    </lineage>
</organism>
<proteinExistence type="predicted"/>
<accession>A0AC59YQA5</accession>
<evidence type="ECO:0000313" key="2">
    <source>
        <dbReference type="Proteomes" id="UP001162501"/>
    </source>
</evidence>